<dbReference type="EMBL" id="KV878251">
    <property type="protein sequence ID" value="OJZ81192.1"/>
    <property type="molecule type" value="Genomic_DNA"/>
</dbReference>
<evidence type="ECO:0000313" key="1">
    <source>
        <dbReference type="EMBL" id="OJZ81192.1"/>
    </source>
</evidence>
<gene>
    <name evidence="1" type="ORF">ASPFODRAFT_199071</name>
</gene>
<dbReference type="VEuPathDB" id="FungiDB:ASPFODRAFT_199071"/>
<dbReference type="Proteomes" id="UP000184063">
    <property type="component" value="Unassembled WGS sequence"/>
</dbReference>
<protein>
    <submittedName>
        <fullName evidence="1">Uncharacterized protein</fullName>
    </submittedName>
</protein>
<evidence type="ECO:0000313" key="2">
    <source>
        <dbReference type="Proteomes" id="UP000184063"/>
    </source>
</evidence>
<name>A0A1M3T360_ASPLC</name>
<dbReference type="AlphaFoldDB" id="A0A1M3T360"/>
<proteinExistence type="predicted"/>
<accession>A0A1M3T360</accession>
<feature type="non-terminal residue" evidence="1">
    <location>
        <position position="1"/>
    </location>
</feature>
<reference evidence="2" key="1">
    <citation type="journal article" date="2017" name="Genome Biol.">
        <title>Comparative genomics reveals high biological diversity and specific adaptations in the industrially and medically important fungal genus Aspergillus.</title>
        <authorList>
            <person name="de Vries R.P."/>
            <person name="Riley R."/>
            <person name="Wiebenga A."/>
            <person name="Aguilar-Osorio G."/>
            <person name="Amillis S."/>
            <person name="Uchima C.A."/>
            <person name="Anderluh G."/>
            <person name="Asadollahi M."/>
            <person name="Askin M."/>
            <person name="Barry K."/>
            <person name="Battaglia E."/>
            <person name="Bayram O."/>
            <person name="Benocci T."/>
            <person name="Braus-Stromeyer S.A."/>
            <person name="Caldana C."/>
            <person name="Canovas D."/>
            <person name="Cerqueira G.C."/>
            <person name="Chen F."/>
            <person name="Chen W."/>
            <person name="Choi C."/>
            <person name="Clum A."/>
            <person name="Dos Santos R.A."/>
            <person name="Damasio A.R."/>
            <person name="Diallinas G."/>
            <person name="Emri T."/>
            <person name="Fekete E."/>
            <person name="Flipphi M."/>
            <person name="Freyberg S."/>
            <person name="Gallo A."/>
            <person name="Gournas C."/>
            <person name="Habgood R."/>
            <person name="Hainaut M."/>
            <person name="Harispe M.L."/>
            <person name="Henrissat B."/>
            <person name="Hilden K.S."/>
            <person name="Hope R."/>
            <person name="Hossain A."/>
            <person name="Karabika E."/>
            <person name="Karaffa L."/>
            <person name="Karanyi Z."/>
            <person name="Krasevec N."/>
            <person name="Kuo A."/>
            <person name="Kusch H."/>
            <person name="LaButti K."/>
            <person name="Lagendijk E.L."/>
            <person name="Lapidus A."/>
            <person name="Levasseur A."/>
            <person name="Lindquist E."/>
            <person name="Lipzen A."/>
            <person name="Logrieco A.F."/>
            <person name="MacCabe A."/>
            <person name="Maekelae M.R."/>
            <person name="Malavazi I."/>
            <person name="Melin P."/>
            <person name="Meyer V."/>
            <person name="Mielnichuk N."/>
            <person name="Miskei M."/>
            <person name="Molnar A.P."/>
            <person name="Mule G."/>
            <person name="Ngan C.Y."/>
            <person name="Orejas M."/>
            <person name="Orosz E."/>
            <person name="Ouedraogo J.P."/>
            <person name="Overkamp K.M."/>
            <person name="Park H.-S."/>
            <person name="Perrone G."/>
            <person name="Piumi F."/>
            <person name="Punt P.J."/>
            <person name="Ram A.F."/>
            <person name="Ramon A."/>
            <person name="Rauscher S."/>
            <person name="Record E."/>
            <person name="Riano-Pachon D.M."/>
            <person name="Robert V."/>
            <person name="Roehrig J."/>
            <person name="Ruller R."/>
            <person name="Salamov A."/>
            <person name="Salih N.S."/>
            <person name="Samson R.A."/>
            <person name="Sandor E."/>
            <person name="Sanguinetti M."/>
            <person name="Schuetze T."/>
            <person name="Sepcic K."/>
            <person name="Shelest E."/>
            <person name="Sherlock G."/>
            <person name="Sophianopoulou V."/>
            <person name="Squina F.M."/>
            <person name="Sun H."/>
            <person name="Susca A."/>
            <person name="Todd R.B."/>
            <person name="Tsang A."/>
            <person name="Unkles S.E."/>
            <person name="van de Wiele N."/>
            <person name="van Rossen-Uffink D."/>
            <person name="Oliveira J.V."/>
            <person name="Vesth T.C."/>
            <person name="Visser J."/>
            <person name="Yu J.-H."/>
            <person name="Zhou M."/>
            <person name="Andersen M.R."/>
            <person name="Archer D.B."/>
            <person name="Baker S.E."/>
            <person name="Benoit I."/>
            <person name="Brakhage A.A."/>
            <person name="Braus G.H."/>
            <person name="Fischer R."/>
            <person name="Frisvad J.C."/>
            <person name="Goldman G.H."/>
            <person name="Houbraken J."/>
            <person name="Oakley B."/>
            <person name="Pocsi I."/>
            <person name="Scazzocchio C."/>
            <person name="Seiboth B."/>
            <person name="vanKuyk P.A."/>
            <person name="Wortman J."/>
            <person name="Dyer P.S."/>
            <person name="Grigoriev I.V."/>
        </authorList>
    </citation>
    <scope>NUCLEOTIDE SEQUENCE [LARGE SCALE GENOMIC DNA]</scope>
    <source>
        <strain evidence="2">CBS 106.47</strain>
    </source>
</reference>
<organism evidence="1 2">
    <name type="scientific">Aspergillus luchuensis (strain CBS 106.47)</name>
    <dbReference type="NCBI Taxonomy" id="1137211"/>
    <lineage>
        <taxon>Eukaryota</taxon>
        <taxon>Fungi</taxon>
        <taxon>Dikarya</taxon>
        <taxon>Ascomycota</taxon>
        <taxon>Pezizomycotina</taxon>
        <taxon>Eurotiomycetes</taxon>
        <taxon>Eurotiomycetidae</taxon>
        <taxon>Eurotiales</taxon>
        <taxon>Aspergillaceae</taxon>
        <taxon>Aspergillus</taxon>
        <taxon>Aspergillus subgen. Circumdati</taxon>
    </lineage>
</organism>
<sequence length="97" mass="11761">RYCTLNWEVAPHRSYPCRFTEHIVSYPPSRRPTVYRQFAFCCCFLSYFLQLAAHCRLVCLDCGLSIQRLTFRIQECKILRRQLNLRLAAHYWSYLYD</sequence>